<dbReference type="EMBL" id="BKBA01000004">
    <property type="protein sequence ID" value="GEQ13238.1"/>
    <property type="molecule type" value="Genomic_DNA"/>
</dbReference>
<reference evidence="1 2" key="1">
    <citation type="submission" date="2019-07" db="EMBL/GenBank/DDBJ databases">
        <title>Whole genome shotgun sequence of Knoellia locipacati NBRC 109775.</title>
        <authorList>
            <person name="Hosoyama A."/>
            <person name="Uohara A."/>
            <person name="Ohji S."/>
            <person name="Ichikawa N."/>
        </authorList>
    </citation>
    <scope>NUCLEOTIDE SEQUENCE [LARGE SCALE GENOMIC DNA]</scope>
    <source>
        <strain evidence="1 2">NBRC 109775</strain>
    </source>
</reference>
<sequence length="140" mass="14438">MAPANTAGMSAAAATKAKKISTAARACDAATLVTLARADATGLAGDQPAASVFTSKAGSSYVALAILLSMAPTEAFDGTIQPKVFSEQFAQSDAEWDKVVSAGLITRAQATKMRQDDGGYTGYRVGISEDGTWTYFTTGR</sequence>
<dbReference type="Proteomes" id="UP000321793">
    <property type="component" value="Unassembled WGS sequence"/>
</dbReference>
<name>A0A512SZ57_9MICO</name>
<evidence type="ECO:0000313" key="1">
    <source>
        <dbReference type="EMBL" id="GEQ13238.1"/>
    </source>
</evidence>
<dbReference type="AlphaFoldDB" id="A0A512SZ57"/>
<proteinExistence type="predicted"/>
<organism evidence="1 2">
    <name type="scientific">Knoellia locipacati</name>
    <dbReference type="NCBI Taxonomy" id="882824"/>
    <lineage>
        <taxon>Bacteria</taxon>
        <taxon>Bacillati</taxon>
        <taxon>Actinomycetota</taxon>
        <taxon>Actinomycetes</taxon>
        <taxon>Micrococcales</taxon>
        <taxon>Intrasporangiaceae</taxon>
        <taxon>Knoellia</taxon>
    </lineage>
</organism>
<evidence type="ECO:0000313" key="2">
    <source>
        <dbReference type="Proteomes" id="UP000321793"/>
    </source>
</evidence>
<keyword evidence="2" id="KW-1185">Reference proteome</keyword>
<gene>
    <name evidence="1" type="ORF">KLO01_12850</name>
</gene>
<accession>A0A512SZ57</accession>
<protein>
    <submittedName>
        <fullName evidence="1">Uncharacterized protein</fullName>
    </submittedName>
</protein>
<comment type="caution">
    <text evidence="1">The sequence shown here is derived from an EMBL/GenBank/DDBJ whole genome shotgun (WGS) entry which is preliminary data.</text>
</comment>